<sequence length="96" mass="10857">MPSRGWRVEAFDGAVPYGEIPWREIRCCRRSAMAGEGCSWSSGYARGKERKGGCSWDRAIKRWSVLAVTSESQTLLIVTLKQSDTTPRRGRCLSFR</sequence>
<organism evidence="1 2">
    <name type="scientific">Ascaris lumbricoides</name>
    <name type="common">Giant roundworm</name>
    <dbReference type="NCBI Taxonomy" id="6252"/>
    <lineage>
        <taxon>Eukaryota</taxon>
        <taxon>Metazoa</taxon>
        <taxon>Ecdysozoa</taxon>
        <taxon>Nematoda</taxon>
        <taxon>Chromadorea</taxon>
        <taxon>Rhabditida</taxon>
        <taxon>Spirurina</taxon>
        <taxon>Ascaridomorpha</taxon>
        <taxon>Ascaridoidea</taxon>
        <taxon>Ascarididae</taxon>
        <taxon>Ascaris</taxon>
    </lineage>
</organism>
<protein>
    <submittedName>
        <fullName evidence="2">Uncharacterized protein</fullName>
    </submittedName>
</protein>
<dbReference type="WBParaSite" id="ALUE_0001084401-mRNA-1">
    <property type="protein sequence ID" value="ALUE_0001084401-mRNA-1"/>
    <property type="gene ID" value="ALUE_0001084401"/>
</dbReference>
<reference evidence="2" key="1">
    <citation type="submission" date="2017-02" db="UniProtKB">
        <authorList>
            <consortium name="WormBaseParasite"/>
        </authorList>
    </citation>
    <scope>IDENTIFICATION</scope>
</reference>
<accession>A0A0M3I2S6</accession>
<dbReference type="Proteomes" id="UP000036681">
    <property type="component" value="Unplaced"/>
</dbReference>
<keyword evidence="1" id="KW-1185">Reference proteome</keyword>
<dbReference type="AlphaFoldDB" id="A0A0M3I2S6"/>
<proteinExistence type="predicted"/>
<evidence type="ECO:0000313" key="1">
    <source>
        <dbReference type="Proteomes" id="UP000036681"/>
    </source>
</evidence>
<name>A0A0M3I2S6_ASCLU</name>
<evidence type="ECO:0000313" key="2">
    <source>
        <dbReference type="WBParaSite" id="ALUE_0001084401-mRNA-1"/>
    </source>
</evidence>